<gene>
    <name evidence="1" type="ORF">VBRA1451_LOCUS12848</name>
</gene>
<sequence length="377" mass="42671">MASRHRDEARLIWVLEVLEHLQPQRGEEPRPVPVPRDHPRVHQLREGVRDKFSASDMVIFFYDKEQKIVDGKEKCLVSEVFGEQGLEPDNPILMQAVRKRHAGEPPIKKSGTMSLSLIHTVGGLNHKSRRDVISPEELTGPFEDNAIPPYTGGPADEMYVRLHVQRELLQRVVEVANKARKQQQRWDVKLTKGMAVKSAYSVELANGEIMTLEGSPGDLCLIPRVSASRPATTCTGKVAVIVDAMAKDASFTDSQLDQLSGEMMVVRSLRDPPSGRECDDPLGVVCNDSQAWVVWCNEELDRSVCNLIVSQALDYTQLANYLVRFLNGFQYERLIDAQDDLERTERTHKWRVRDEAVHQSAVEWMECMKDGASDEMR</sequence>
<evidence type="ECO:0000313" key="1">
    <source>
        <dbReference type="EMBL" id="CAD9057780.1"/>
    </source>
</evidence>
<organism evidence="1">
    <name type="scientific">Vitrella brassicaformis</name>
    <dbReference type="NCBI Taxonomy" id="1169539"/>
    <lineage>
        <taxon>Eukaryota</taxon>
        <taxon>Sar</taxon>
        <taxon>Alveolata</taxon>
        <taxon>Colpodellida</taxon>
        <taxon>Vitrellaceae</taxon>
        <taxon>Vitrella</taxon>
    </lineage>
</organism>
<name>A0A7S1P3R4_9ALVE</name>
<proteinExistence type="predicted"/>
<protein>
    <submittedName>
        <fullName evidence="1">Uncharacterized protein</fullName>
    </submittedName>
</protein>
<accession>A0A7S1P3R4</accession>
<dbReference type="EMBL" id="HBGB01022248">
    <property type="protein sequence ID" value="CAD9057780.1"/>
    <property type="molecule type" value="Transcribed_RNA"/>
</dbReference>
<dbReference type="AlphaFoldDB" id="A0A7S1P3R4"/>
<reference evidence="1" key="1">
    <citation type="submission" date="2021-01" db="EMBL/GenBank/DDBJ databases">
        <authorList>
            <person name="Corre E."/>
            <person name="Pelletier E."/>
            <person name="Niang G."/>
            <person name="Scheremetjew M."/>
            <person name="Finn R."/>
            <person name="Kale V."/>
            <person name="Holt S."/>
            <person name="Cochrane G."/>
            <person name="Meng A."/>
            <person name="Brown T."/>
            <person name="Cohen L."/>
        </authorList>
    </citation>
    <scope>NUCLEOTIDE SEQUENCE</scope>
    <source>
        <strain evidence="1">CCMP3346</strain>
    </source>
</reference>